<keyword evidence="3" id="KW-0731">Sigma factor</keyword>
<dbReference type="GO" id="GO:0003677">
    <property type="term" value="F:DNA binding"/>
    <property type="evidence" value="ECO:0007669"/>
    <property type="project" value="UniProtKB-KW"/>
</dbReference>
<evidence type="ECO:0000256" key="4">
    <source>
        <dbReference type="ARBA" id="ARBA00023125"/>
    </source>
</evidence>
<dbReference type="GO" id="GO:0006352">
    <property type="term" value="P:DNA-templated transcription initiation"/>
    <property type="evidence" value="ECO:0007669"/>
    <property type="project" value="InterPro"/>
</dbReference>
<evidence type="ECO:0000256" key="1">
    <source>
        <dbReference type="ARBA" id="ARBA00010641"/>
    </source>
</evidence>
<dbReference type="InterPro" id="IPR013324">
    <property type="entry name" value="RNA_pol_sigma_r3/r4-like"/>
</dbReference>
<dbReference type="InterPro" id="IPR039425">
    <property type="entry name" value="RNA_pol_sigma-70-like"/>
</dbReference>
<dbReference type="SUPFAM" id="SSF88946">
    <property type="entry name" value="Sigma2 domain of RNA polymerase sigma factors"/>
    <property type="match status" value="1"/>
</dbReference>
<dbReference type="Pfam" id="PF04542">
    <property type="entry name" value="Sigma70_r2"/>
    <property type="match status" value="1"/>
</dbReference>
<dbReference type="EMBL" id="WBVO01000011">
    <property type="protein sequence ID" value="KAB2807322.1"/>
    <property type="molecule type" value="Genomic_DNA"/>
</dbReference>
<name>A0A6N6RG84_9FLAO</name>
<dbReference type="PANTHER" id="PTHR43133">
    <property type="entry name" value="RNA POLYMERASE ECF-TYPE SIGMA FACTO"/>
    <property type="match status" value="1"/>
</dbReference>
<evidence type="ECO:0000259" key="7">
    <source>
        <dbReference type="Pfam" id="PF04545"/>
    </source>
</evidence>
<proteinExistence type="inferred from homology"/>
<keyword evidence="9" id="KW-1185">Reference proteome</keyword>
<dbReference type="GO" id="GO:0016987">
    <property type="term" value="F:sigma factor activity"/>
    <property type="evidence" value="ECO:0007669"/>
    <property type="project" value="UniProtKB-KW"/>
</dbReference>
<dbReference type="SUPFAM" id="SSF88659">
    <property type="entry name" value="Sigma3 and sigma4 domains of RNA polymerase sigma factors"/>
    <property type="match status" value="1"/>
</dbReference>
<dbReference type="CDD" id="cd06171">
    <property type="entry name" value="Sigma70_r4"/>
    <property type="match status" value="1"/>
</dbReference>
<gene>
    <name evidence="8" type="ORF">F8C67_12145</name>
</gene>
<dbReference type="InterPro" id="IPR036388">
    <property type="entry name" value="WH-like_DNA-bd_sf"/>
</dbReference>
<comment type="caution">
    <text evidence="8">The sequence shown here is derived from an EMBL/GenBank/DDBJ whole genome shotgun (WGS) entry which is preliminary data.</text>
</comment>
<sequence>MDMLQWKDSDLVKEYMKGRESCLEILINRHQSRVYSYIISKIRDEDLANDVFQDTFVKVINTLRAGRYNEEGKFLPWVMRIAHNLVIDHFRKAKRMPTISPKDDFDIFDIIKDGSPTQEVNMIQEQIESDLLKLVEHLPEEQKEVLRLRIYSKLSFKEIADQTDVSINTALGRMRYALMNLRKLIEKNGVSLTID</sequence>
<dbReference type="RefSeq" id="WP_151668129.1">
    <property type="nucleotide sequence ID" value="NZ_WBVO01000011.1"/>
</dbReference>
<evidence type="ECO:0000256" key="5">
    <source>
        <dbReference type="ARBA" id="ARBA00023163"/>
    </source>
</evidence>
<feature type="domain" description="RNA polymerase sigma-70 region 2" evidence="6">
    <location>
        <begin position="26"/>
        <end position="95"/>
    </location>
</feature>
<comment type="similarity">
    <text evidence="1">Belongs to the sigma-70 factor family. ECF subfamily.</text>
</comment>
<protein>
    <submittedName>
        <fullName evidence="8">Sigma-70 family RNA polymerase sigma factor</fullName>
    </submittedName>
</protein>
<evidence type="ECO:0000313" key="9">
    <source>
        <dbReference type="Proteomes" id="UP000468650"/>
    </source>
</evidence>
<evidence type="ECO:0000259" key="6">
    <source>
        <dbReference type="Pfam" id="PF04542"/>
    </source>
</evidence>
<keyword evidence="2" id="KW-0805">Transcription regulation</keyword>
<evidence type="ECO:0000256" key="2">
    <source>
        <dbReference type="ARBA" id="ARBA00023015"/>
    </source>
</evidence>
<dbReference type="OrthoDB" id="9790423at2"/>
<keyword evidence="5" id="KW-0804">Transcription</keyword>
<accession>A0A6N6RG84</accession>
<keyword evidence="4" id="KW-0238">DNA-binding</keyword>
<dbReference type="AlphaFoldDB" id="A0A6N6RG84"/>
<dbReference type="InterPro" id="IPR007630">
    <property type="entry name" value="RNA_pol_sigma70_r4"/>
</dbReference>
<feature type="domain" description="RNA polymerase sigma-70 region 4" evidence="7">
    <location>
        <begin position="136"/>
        <end position="183"/>
    </location>
</feature>
<dbReference type="Gene3D" id="1.10.10.10">
    <property type="entry name" value="Winged helix-like DNA-binding domain superfamily/Winged helix DNA-binding domain"/>
    <property type="match status" value="1"/>
</dbReference>
<dbReference type="Gene3D" id="1.10.1740.10">
    <property type="match status" value="1"/>
</dbReference>
<dbReference type="InterPro" id="IPR007627">
    <property type="entry name" value="RNA_pol_sigma70_r2"/>
</dbReference>
<dbReference type="Proteomes" id="UP000468650">
    <property type="component" value="Unassembled WGS sequence"/>
</dbReference>
<dbReference type="NCBIfam" id="TIGR02937">
    <property type="entry name" value="sigma70-ECF"/>
    <property type="match status" value="1"/>
</dbReference>
<dbReference type="InterPro" id="IPR013325">
    <property type="entry name" value="RNA_pol_sigma_r2"/>
</dbReference>
<dbReference type="Pfam" id="PF04545">
    <property type="entry name" value="Sigma70_r4"/>
    <property type="match status" value="1"/>
</dbReference>
<evidence type="ECO:0000313" key="8">
    <source>
        <dbReference type="EMBL" id="KAB2807322.1"/>
    </source>
</evidence>
<evidence type="ECO:0000256" key="3">
    <source>
        <dbReference type="ARBA" id="ARBA00023082"/>
    </source>
</evidence>
<reference evidence="8 9" key="1">
    <citation type="submission" date="2019-09" db="EMBL/GenBank/DDBJ databases">
        <title>Genomes of family Cryomorphaceae.</title>
        <authorList>
            <person name="Bowman J.P."/>
        </authorList>
    </citation>
    <scope>NUCLEOTIDE SEQUENCE [LARGE SCALE GENOMIC DNA]</scope>
    <source>
        <strain evidence="8 9">LMG 25704</strain>
    </source>
</reference>
<dbReference type="PANTHER" id="PTHR43133:SF8">
    <property type="entry name" value="RNA POLYMERASE SIGMA FACTOR HI_1459-RELATED"/>
    <property type="match status" value="1"/>
</dbReference>
<organism evidence="8 9">
    <name type="scientific">Phaeocystidibacter luteus</name>
    <dbReference type="NCBI Taxonomy" id="911197"/>
    <lineage>
        <taxon>Bacteria</taxon>
        <taxon>Pseudomonadati</taxon>
        <taxon>Bacteroidota</taxon>
        <taxon>Flavobacteriia</taxon>
        <taxon>Flavobacteriales</taxon>
        <taxon>Phaeocystidibacteraceae</taxon>
        <taxon>Phaeocystidibacter</taxon>
    </lineage>
</organism>
<dbReference type="InterPro" id="IPR014284">
    <property type="entry name" value="RNA_pol_sigma-70_dom"/>
</dbReference>